<name>A0A0G4E3Z8_PSEFS</name>
<dbReference type="EMBL" id="LN713926">
    <property type="protein sequence ID" value="CEK41981.1"/>
    <property type="molecule type" value="Genomic_DNA"/>
</dbReference>
<proteinExistence type="predicted"/>
<organism evidence="1">
    <name type="scientific">Pseudomonas fluorescens (strain SBW25)</name>
    <dbReference type="NCBI Taxonomy" id="216595"/>
    <lineage>
        <taxon>Bacteria</taxon>
        <taxon>Pseudomonadati</taxon>
        <taxon>Pseudomonadota</taxon>
        <taxon>Gammaproteobacteria</taxon>
        <taxon>Pseudomonadales</taxon>
        <taxon>Pseudomonadaceae</taxon>
        <taxon>Pseudomonas</taxon>
    </lineage>
</organism>
<gene>
    <name evidence="1" type="ORF">PQBR57_0028</name>
</gene>
<reference evidence="1" key="1">
    <citation type="submission" date="2014-12" db="EMBL/GenBank/DDBJ databases">
        <authorList>
            <person name="Hall J."/>
        </authorList>
    </citation>
    <scope>NUCLEOTIDE SEQUENCE [LARGE SCALE GENOMIC DNA]</scope>
    <source>
        <strain evidence="1">SBW25</strain>
        <plasmid evidence="1">pQBR57</plasmid>
    </source>
</reference>
<sequence length="76" mass="8116">MAKNTMICSAKTLRDDRKDGFSYGAYPASSTSALAPEPVQLVLIERESGSETAPRLAVTLKLDAGNAALQLKCFLI</sequence>
<keyword evidence="1" id="KW-0614">Plasmid</keyword>
<evidence type="ECO:0000313" key="1">
    <source>
        <dbReference type="EMBL" id="CEK41981.1"/>
    </source>
</evidence>
<protein>
    <submittedName>
        <fullName evidence="1">Uncharacterized protein</fullName>
    </submittedName>
</protein>
<dbReference type="AlphaFoldDB" id="A0A0G4E3Z8"/>
<accession>A0A0G4E3Z8</accession>
<geneLocation type="plasmid" evidence="1">
    <name>pQBR57</name>
</geneLocation>
<reference evidence="1" key="2">
    <citation type="submission" date="2015-06" db="EMBL/GenBank/DDBJ databases">
        <title>Environmentally co-occuring mercury resistance plasmids are genetically and phenotypically diverse and confer variable context-dependent fitness effects.</title>
        <authorList>
            <person name="Hall J.P.J."/>
            <person name="Harrison E."/>
            <person name="Lilley A.K."/>
            <person name="Paterson S."/>
            <person name="Spiers A.J."/>
            <person name="Brockhurst M.A."/>
        </authorList>
    </citation>
    <scope>NUCLEOTIDE SEQUENCE [LARGE SCALE GENOMIC DNA]</scope>
    <source>
        <strain evidence="1">SBW25</strain>
        <plasmid evidence="1">pQBR57</plasmid>
    </source>
</reference>